<feature type="compositionally biased region" description="Polar residues" evidence="6">
    <location>
        <begin position="311"/>
        <end position="322"/>
    </location>
</feature>
<dbReference type="InterPro" id="IPR038425">
    <property type="entry name" value="GAT_sf"/>
</dbReference>
<comment type="subcellular location">
    <subcellularLocation>
        <location evidence="1">Membrane</location>
        <topology evidence="1">Peripheral membrane protein</topology>
    </subcellularLocation>
</comment>
<feature type="domain" description="VHS" evidence="7">
    <location>
        <begin position="23"/>
        <end position="152"/>
    </location>
</feature>
<comment type="similarity">
    <text evidence="2">Belongs to the TOM1 family.</text>
</comment>
<evidence type="ECO:0000256" key="6">
    <source>
        <dbReference type="SAM" id="MobiDB-lite"/>
    </source>
</evidence>
<dbReference type="GO" id="GO:0005737">
    <property type="term" value="C:cytoplasm"/>
    <property type="evidence" value="ECO:0007669"/>
    <property type="project" value="UniProtKB-ARBA"/>
</dbReference>
<dbReference type="FunFam" id="1.25.40.90:FF:000028">
    <property type="entry name" value="TOM1-like protein 2"/>
    <property type="match status" value="1"/>
</dbReference>
<organism evidence="9 10">
    <name type="scientific">Fraxinus pennsylvanica</name>
    <dbReference type="NCBI Taxonomy" id="56036"/>
    <lineage>
        <taxon>Eukaryota</taxon>
        <taxon>Viridiplantae</taxon>
        <taxon>Streptophyta</taxon>
        <taxon>Embryophyta</taxon>
        <taxon>Tracheophyta</taxon>
        <taxon>Spermatophyta</taxon>
        <taxon>Magnoliopsida</taxon>
        <taxon>eudicotyledons</taxon>
        <taxon>Gunneridae</taxon>
        <taxon>Pentapetalae</taxon>
        <taxon>asterids</taxon>
        <taxon>lamiids</taxon>
        <taxon>Lamiales</taxon>
        <taxon>Oleaceae</taxon>
        <taxon>Oleeae</taxon>
        <taxon>Fraxinus</taxon>
    </lineage>
</organism>
<dbReference type="GO" id="GO:0043328">
    <property type="term" value="P:protein transport to vacuole involved in ubiquitin-dependent protein catabolic process via the multivesicular body sorting pathway"/>
    <property type="evidence" value="ECO:0007669"/>
    <property type="project" value="InterPro"/>
</dbReference>
<evidence type="ECO:0000259" key="8">
    <source>
        <dbReference type="PROSITE" id="PS50909"/>
    </source>
</evidence>
<evidence type="ECO:0000256" key="2">
    <source>
        <dbReference type="ARBA" id="ARBA00007708"/>
    </source>
</evidence>
<dbReference type="Gene3D" id="1.20.58.160">
    <property type="match status" value="1"/>
</dbReference>
<dbReference type="GO" id="GO:0035091">
    <property type="term" value="F:phosphatidylinositol binding"/>
    <property type="evidence" value="ECO:0007669"/>
    <property type="project" value="InterPro"/>
</dbReference>
<feature type="region of interest" description="Disordered" evidence="6">
    <location>
        <begin position="352"/>
        <end position="389"/>
    </location>
</feature>
<evidence type="ECO:0000259" key="7">
    <source>
        <dbReference type="PROSITE" id="PS50179"/>
    </source>
</evidence>
<feature type="region of interest" description="Disordered" evidence="6">
    <location>
        <begin position="282"/>
        <end position="328"/>
    </location>
</feature>
<dbReference type="InterPro" id="IPR008942">
    <property type="entry name" value="ENTH_VHS"/>
</dbReference>
<name>A0AAD1YXP1_9LAMI</name>
<dbReference type="InterPro" id="IPR002014">
    <property type="entry name" value="VHS_dom"/>
</dbReference>
<dbReference type="PANTHER" id="PTHR45898:SF2">
    <property type="entry name" value="TOM1-LIKE PROTEIN 6"/>
    <property type="match status" value="1"/>
</dbReference>
<reference evidence="9" key="1">
    <citation type="submission" date="2023-05" db="EMBL/GenBank/DDBJ databases">
        <authorList>
            <person name="Huff M."/>
        </authorList>
    </citation>
    <scope>NUCLEOTIDE SEQUENCE</scope>
</reference>
<dbReference type="PANTHER" id="PTHR45898">
    <property type="entry name" value="TOM1-LIKE PROTEIN"/>
    <property type="match status" value="1"/>
</dbReference>
<evidence type="ECO:0000256" key="3">
    <source>
        <dbReference type="ARBA" id="ARBA00022448"/>
    </source>
</evidence>
<feature type="region of interest" description="Disordered" evidence="6">
    <location>
        <begin position="453"/>
        <end position="532"/>
    </location>
</feature>
<feature type="compositionally biased region" description="Polar residues" evidence="6">
    <location>
        <begin position="356"/>
        <end position="379"/>
    </location>
</feature>
<feature type="domain" description="GAT" evidence="8">
    <location>
        <begin position="195"/>
        <end position="283"/>
    </location>
</feature>
<dbReference type="CDD" id="cd14231">
    <property type="entry name" value="GAT_GGA-like_plant"/>
    <property type="match status" value="1"/>
</dbReference>
<evidence type="ECO:0000256" key="4">
    <source>
        <dbReference type="ARBA" id="ARBA00022927"/>
    </source>
</evidence>
<feature type="region of interest" description="Disordered" evidence="6">
    <location>
        <begin position="158"/>
        <end position="185"/>
    </location>
</feature>
<dbReference type="InterPro" id="IPR044836">
    <property type="entry name" value="TOL_plant"/>
</dbReference>
<dbReference type="GO" id="GO:0016020">
    <property type="term" value="C:membrane"/>
    <property type="evidence" value="ECO:0007669"/>
    <property type="project" value="UniProtKB-SubCell"/>
</dbReference>
<gene>
    <name evidence="9" type="ORF">FPE_LOCUS6284</name>
</gene>
<evidence type="ECO:0000256" key="1">
    <source>
        <dbReference type="ARBA" id="ARBA00004170"/>
    </source>
</evidence>
<dbReference type="Gene3D" id="1.25.40.90">
    <property type="match status" value="1"/>
</dbReference>
<accession>A0AAD1YXP1</accession>
<dbReference type="SMART" id="SM00288">
    <property type="entry name" value="VHS"/>
    <property type="match status" value="1"/>
</dbReference>
<feature type="region of interest" description="Disordered" evidence="6">
    <location>
        <begin position="626"/>
        <end position="652"/>
    </location>
</feature>
<feature type="compositionally biased region" description="Polar residues" evidence="6">
    <location>
        <begin position="495"/>
        <end position="510"/>
    </location>
</feature>
<dbReference type="SUPFAM" id="SSF48464">
    <property type="entry name" value="ENTH/VHS domain"/>
    <property type="match status" value="1"/>
</dbReference>
<dbReference type="AlphaFoldDB" id="A0AAD1YXP1"/>
<dbReference type="EMBL" id="OU503039">
    <property type="protein sequence ID" value="CAI9758854.1"/>
    <property type="molecule type" value="Genomic_DNA"/>
</dbReference>
<dbReference type="Pfam" id="PF00790">
    <property type="entry name" value="VHS"/>
    <property type="match status" value="1"/>
</dbReference>
<dbReference type="PROSITE" id="PS50179">
    <property type="entry name" value="VHS"/>
    <property type="match status" value="1"/>
</dbReference>
<feature type="compositionally biased region" description="Pro residues" evidence="6">
    <location>
        <begin position="162"/>
        <end position="174"/>
    </location>
</feature>
<feature type="region of interest" description="Disordered" evidence="6">
    <location>
        <begin position="426"/>
        <end position="445"/>
    </location>
</feature>
<evidence type="ECO:0000256" key="5">
    <source>
        <dbReference type="ARBA" id="ARBA00023136"/>
    </source>
</evidence>
<keyword evidence="4" id="KW-0653">Protein transport</keyword>
<dbReference type="GO" id="GO:0043130">
    <property type="term" value="F:ubiquitin binding"/>
    <property type="evidence" value="ECO:0007669"/>
    <property type="project" value="InterPro"/>
</dbReference>
<proteinExistence type="inferred from homology"/>
<protein>
    <submittedName>
        <fullName evidence="9">Uncharacterized protein</fullName>
    </submittedName>
</protein>
<sequence>MISSIASISSSSSSSATVRVEKATSEFLIGPDWTMNIDICDTINSNQMLAKDVVKAVKKRLQHKNPKVQLLALTLLETMVKNCGDYMHFQIAERSILQEMVKIVKKKANMHVRDKILVLIDTWREAFGGSGGRYPQYYIAYEDLRRSGVQFPQRSPDTAPIFTPPVTHPLPRHPQPGYGMPSSSTTRLDEAMVAEVETLSLSSLNAMGDVLDLLADMLQAVDPSDRSAVKDEVIVDLVEQCRASQRKLMQMLTTAGDEDLLGQGLELNDRLQIVLAKHDAIASGSPLPPQVTKVNPRSPEIHDTSLRPTEVTEQSSKPNAQPSAPVVPVTRGLIDGEEEEDEDDFAQLARRHSRIRNNASQSTSTVNSEGVTSVNTNHNAGPAEAPSIPVTSNALVPITTTAPVQTSKELDFIDLLSNALVPISVSNDQTEQQKPDISRPFPSATEGIMYSSEDYHANPTPTSYIAPWAQPQPQPGLQSQPQFPPQPDFQPRPLSQYSRATSQPQPQSHVRPQHQLEPHPQPQFPQYSSYPPPPWAATPGYYSNPNPVSRPSYIYSTSTPTASSMPLPETKSLQHVDSFPARESYVSINGDTQINSNTQSTAPAGQKPFIPSYRLFEDLNVFGGADGRFKATSNPSSSLSGNSSQNMVGGRK</sequence>
<dbReference type="CDD" id="cd03561">
    <property type="entry name" value="VHS"/>
    <property type="match status" value="1"/>
</dbReference>
<dbReference type="Pfam" id="PF03127">
    <property type="entry name" value="GAT"/>
    <property type="match status" value="1"/>
</dbReference>
<dbReference type="PROSITE" id="PS50909">
    <property type="entry name" value="GAT"/>
    <property type="match status" value="1"/>
</dbReference>
<keyword evidence="3" id="KW-0813">Transport</keyword>
<keyword evidence="5" id="KW-0472">Membrane</keyword>
<keyword evidence="10" id="KW-1185">Reference proteome</keyword>
<evidence type="ECO:0000313" key="10">
    <source>
        <dbReference type="Proteomes" id="UP000834106"/>
    </source>
</evidence>
<dbReference type="InterPro" id="IPR004152">
    <property type="entry name" value="GAT_dom"/>
</dbReference>
<dbReference type="SUPFAM" id="SSF89009">
    <property type="entry name" value="GAT-like domain"/>
    <property type="match status" value="1"/>
</dbReference>
<feature type="compositionally biased region" description="Low complexity" evidence="6">
    <location>
        <begin position="633"/>
        <end position="646"/>
    </location>
</feature>
<evidence type="ECO:0000313" key="9">
    <source>
        <dbReference type="EMBL" id="CAI9758854.1"/>
    </source>
</evidence>
<dbReference type="Proteomes" id="UP000834106">
    <property type="component" value="Chromosome 4"/>
</dbReference>